<comment type="caution">
    <text evidence="4">The sequence shown here is derived from an EMBL/GenBank/DDBJ whole genome shotgun (WGS) entry which is preliminary data.</text>
</comment>
<evidence type="ECO:0000256" key="1">
    <source>
        <dbReference type="ARBA" id="ARBA00023235"/>
    </source>
</evidence>
<dbReference type="InterPro" id="IPR004370">
    <property type="entry name" value="4-OT-like_dom"/>
</dbReference>
<dbReference type="Gene3D" id="3.30.429.10">
    <property type="entry name" value="Macrophage Migration Inhibitory Factor"/>
    <property type="match status" value="1"/>
</dbReference>
<dbReference type="EMBL" id="QEOB01000022">
    <property type="protein sequence ID" value="PVX73208.1"/>
    <property type="molecule type" value="Genomic_DNA"/>
</dbReference>
<evidence type="ECO:0000259" key="3">
    <source>
        <dbReference type="Pfam" id="PF01361"/>
    </source>
</evidence>
<dbReference type="RefSeq" id="WP_116613896.1">
    <property type="nucleotide sequence ID" value="NZ_QEOB01000022.1"/>
</dbReference>
<evidence type="ECO:0000256" key="2">
    <source>
        <dbReference type="SAM" id="MobiDB-lite"/>
    </source>
</evidence>
<dbReference type="SUPFAM" id="SSF55331">
    <property type="entry name" value="Tautomerase/MIF"/>
    <property type="match status" value="1"/>
</dbReference>
<keyword evidence="5" id="KW-1185">Reference proteome</keyword>
<feature type="region of interest" description="Disordered" evidence="2">
    <location>
        <begin position="52"/>
        <end position="72"/>
    </location>
</feature>
<dbReference type="Pfam" id="PF01361">
    <property type="entry name" value="Tautomerase"/>
    <property type="match status" value="1"/>
</dbReference>
<name>A0ABX5KFK0_9BURK</name>
<accession>A0ABX5KFK0</accession>
<evidence type="ECO:0000313" key="4">
    <source>
        <dbReference type="EMBL" id="PVX73208.1"/>
    </source>
</evidence>
<feature type="domain" description="4-oxalocrotonate tautomerase-like" evidence="3">
    <location>
        <begin position="2"/>
        <end position="56"/>
    </location>
</feature>
<dbReference type="Proteomes" id="UP000245712">
    <property type="component" value="Unassembled WGS sequence"/>
</dbReference>
<dbReference type="InterPro" id="IPR014347">
    <property type="entry name" value="Tautomerase/MIF_sf"/>
</dbReference>
<sequence length="72" mass="7590">MPIVHISLVEGRSDEAVKACVKAVARTVHETLGAPLESIRVYATQVPGAHWAVGERTKDEGAPGASASPQER</sequence>
<proteinExistence type="predicted"/>
<organism evidence="4 5">
    <name type="scientific">Paraburkholderia unamae</name>
    <dbReference type="NCBI Taxonomy" id="219649"/>
    <lineage>
        <taxon>Bacteria</taxon>
        <taxon>Pseudomonadati</taxon>
        <taxon>Pseudomonadota</taxon>
        <taxon>Betaproteobacteria</taxon>
        <taxon>Burkholderiales</taxon>
        <taxon>Burkholderiaceae</taxon>
        <taxon>Paraburkholderia</taxon>
    </lineage>
</organism>
<keyword evidence="1" id="KW-0413">Isomerase</keyword>
<gene>
    <name evidence="4" type="ORF">C7402_12298</name>
</gene>
<evidence type="ECO:0000313" key="5">
    <source>
        <dbReference type="Proteomes" id="UP000245712"/>
    </source>
</evidence>
<protein>
    <submittedName>
        <fullName evidence="4">4-oxalocrotonate tautomerase</fullName>
    </submittedName>
</protein>
<reference evidence="4 5" key="1">
    <citation type="submission" date="2018-05" db="EMBL/GenBank/DDBJ databases">
        <title>Genomic Encyclopedia of Type Strains, Phase IV (KMG-V): Genome sequencing to study the core and pangenomes of soil and plant-associated prokaryotes.</title>
        <authorList>
            <person name="Whitman W."/>
        </authorList>
    </citation>
    <scope>NUCLEOTIDE SEQUENCE [LARGE SCALE GENOMIC DNA]</scope>
    <source>
        <strain evidence="4 5">SCZa-39</strain>
    </source>
</reference>